<reference evidence="1 2" key="1">
    <citation type="submission" date="2016-10" db="EMBL/GenBank/DDBJ databases">
        <authorList>
            <person name="de Groot N.N."/>
        </authorList>
    </citation>
    <scope>NUCLEOTIDE SEQUENCE [LARGE SCALE GENOMIC DNA]</scope>
    <source>
        <strain evidence="1 2">DSM 18346</strain>
    </source>
</reference>
<accession>A0A1G9HE96</accession>
<evidence type="ECO:0000313" key="2">
    <source>
        <dbReference type="Proteomes" id="UP000198718"/>
    </source>
</evidence>
<organism evidence="1 2">
    <name type="scientific">Natronincola ferrireducens</name>
    <dbReference type="NCBI Taxonomy" id="393762"/>
    <lineage>
        <taxon>Bacteria</taxon>
        <taxon>Bacillati</taxon>
        <taxon>Bacillota</taxon>
        <taxon>Clostridia</taxon>
        <taxon>Peptostreptococcales</taxon>
        <taxon>Natronincolaceae</taxon>
        <taxon>Natronincola</taxon>
    </lineage>
</organism>
<dbReference type="AlphaFoldDB" id="A0A1G9HE96"/>
<evidence type="ECO:0000313" key="1">
    <source>
        <dbReference type="EMBL" id="SDL10803.1"/>
    </source>
</evidence>
<protein>
    <submittedName>
        <fullName evidence="1">Uncharacterized protein</fullName>
    </submittedName>
</protein>
<name>A0A1G9HE96_9FIRM</name>
<proteinExistence type="predicted"/>
<dbReference type="RefSeq" id="WP_176762182.1">
    <property type="nucleotide sequence ID" value="NZ_FNFP01000008.1"/>
</dbReference>
<keyword evidence="2" id="KW-1185">Reference proteome</keyword>
<dbReference type="Proteomes" id="UP000198718">
    <property type="component" value="Unassembled WGS sequence"/>
</dbReference>
<gene>
    <name evidence="1" type="ORF">SAMN05660472_02629</name>
</gene>
<dbReference type="EMBL" id="FNFP01000008">
    <property type="protein sequence ID" value="SDL10803.1"/>
    <property type="molecule type" value="Genomic_DNA"/>
</dbReference>
<sequence>MKNFRLDMKDIKLALNKVHDGMSYQEAPIEQIENVIKPIKSKIGRPFFDDVNI</sequence>